<reference evidence="3 4" key="1">
    <citation type="submission" date="2021-09" db="EMBL/GenBank/DDBJ databases">
        <title>Genomic insights and catalytic innovation underlie evolution of tropane alkaloids biosynthesis.</title>
        <authorList>
            <person name="Wang Y.-J."/>
            <person name="Tian T."/>
            <person name="Huang J.-P."/>
            <person name="Huang S.-X."/>
        </authorList>
    </citation>
    <scope>NUCLEOTIDE SEQUENCE [LARGE SCALE GENOMIC DNA]</scope>
    <source>
        <strain evidence="3">KIB-2018</strain>
        <tissue evidence="3">Leaf</tissue>
    </source>
</reference>
<dbReference type="PANTHER" id="PTHR37252:SF3">
    <property type="entry name" value="POLYADENYLATE-BINDING PROTEIN-INTERACTING PROTEIN 6"/>
    <property type="match status" value="1"/>
</dbReference>
<dbReference type="EMBL" id="JAIWQS010000011">
    <property type="protein sequence ID" value="KAJ8751861.1"/>
    <property type="molecule type" value="Genomic_DNA"/>
</dbReference>
<dbReference type="PANTHER" id="PTHR37252">
    <property type="entry name" value="POLYADENYLATE-BINDING PROTEIN-INTERACTING PROTEIN 6"/>
    <property type="match status" value="1"/>
</dbReference>
<dbReference type="InterPro" id="IPR003892">
    <property type="entry name" value="CUE"/>
</dbReference>
<dbReference type="GO" id="GO:0043130">
    <property type="term" value="F:ubiquitin binding"/>
    <property type="evidence" value="ECO:0007669"/>
    <property type="project" value="InterPro"/>
</dbReference>
<keyword evidence="4" id="KW-1185">Reference proteome</keyword>
<accession>A0AAV8SIP5</accession>
<organism evidence="3 4">
    <name type="scientific">Erythroxylum novogranatense</name>
    <dbReference type="NCBI Taxonomy" id="1862640"/>
    <lineage>
        <taxon>Eukaryota</taxon>
        <taxon>Viridiplantae</taxon>
        <taxon>Streptophyta</taxon>
        <taxon>Embryophyta</taxon>
        <taxon>Tracheophyta</taxon>
        <taxon>Spermatophyta</taxon>
        <taxon>Magnoliopsida</taxon>
        <taxon>eudicotyledons</taxon>
        <taxon>Gunneridae</taxon>
        <taxon>Pentapetalae</taxon>
        <taxon>rosids</taxon>
        <taxon>fabids</taxon>
        <taxon>Malpighiales</taxon>
        <taxon>Erythroxylaceae</taxon>
        <taxon>Erythroxylum</taxon>
    </lineage>
</organism>
<comment type="caution">
    <text evidence="3">The sequence shown here is derived from an EMBL/GenBank/DDBJ whole genome shotgun (WGS) entry which is preliminary data.</text>
</comment>
<dbReference type="SUPFAM" id="SSF46934">
    <property type="entry name" value="UBA-like"/>
    <property type="match status" value="1"/>
</dbReference>
<dbReference type="Pfam" id="PF02845">
    <property type="entry name" value="CUE"/>
    <property type="match status" value="1"/>
</dbReference>
<dbReference type="InterPro" id="IPR038981">
    <property type="entry name" value="CID5/CID6"/>
</dbReference>
<name>A0AAV8SIP5_9ROSI</name>
<sequence>MKPGASTLNPYAASYIPLSKREAADIVEVPGLPVKSSEGGSQTVWCGPVEHNTQTKQQDRASETFAIKGHSFLISGGSSSQNPNEMTEELEMDLEYLQMIFPGISDESLNDAYLASRGDVEATMDMLHQLGFDALESPENLPDTLDIGDLGECEHPAECSSVKLKNVTGEATDSSSSSNSDSVAVL</sequence>
<proteinExistence type="predicted"/>
<dbReference type="Proteomes" id="UP001159364">
    <property type="component" value="Linkage Group LG11"/>
</dbReference>
<evidence type="ECO:0000259" key="2">
    <source>
        <dbReference type="PROSITE" id="PS51140"/>
    </source>
</evidence>
<dbReference type="Gene3D" id="1.10.8.10">
    <property type="entry name" value="DNA helicase RuvA subunit, C-terminal domain"/>
    <property type="match status" value="1"/>
</dbReference>
<feature type="region of interest" description="Disordered" evidence="1">
    <location>
        <begin position="167"/>
        <end position="186"/>
    </location>
</feature>
<dbReference type="PROSITE" id="PS51140">
    <property type="entry name" value="CUE"/>
    <property type="match status" value="1"/>
</dbReference>
<gene>
    <name evidence="3" type="ORF">K2173_026061</name>
</gene>
<feature type="domain" description="CUE" evidence="2">
    <location>
        <begin position="89"/>
        <end position="132"/>
    </location>
</feature>
<evidence type="ECO:0000313" key="4">
    <source>
        <dbReference type="Proteomes" id="UP001159364"/>
    </source>
</evidence>
<dbReference type="InterPro" id="IPR009060">
    <property type="entry name" value="UBA-like_sf"/>
</dbReference>
<protein>
    <recommendedName>
        <fullName evidence="2">CUE domain-containing protein</fullName>
    </recommendedName>
</protein>
<evidence type="ECO:0000313" key="3">
    <source>
        <dbReference type="EMBL" id="KAJ8751861.1"/>
    </source>
</evidence>
<dbReference type="AlphaFoldDB" id="A0AAV8SIP5"/>
<evidence type="ECO:0000256" key="1">
    <source>
        <dbReference type="SAM" id="MobiDB-lite"/>
    </source>
</evidence>
<feature type="compositionally biased region" description="Low complexity" evidence="1">
    <location>
        <begin position="173"/>
        <end position="186"/>
    </location>
</feature>